<dbReference type="EMBL" id="CALYLO010000020">
    <property type="protein sequence ID" value="CAH8249840.1"/>
    <property type="molecule type" value="Genomic_DNA"/>
</dbReference>
<dbReference type="Proteomes" id="UP001154322">
    <property type="component" value="Unassembled WGS sequence"/>
</dbReference>
<keyword evidence="3" id="KW-1185">Reference proteome</keyword>
<accession>A0ABM9G297</accession>
<evidence type="ECO:0000313" key="3">
    <source>
        <dbReference type="Proteomes" id="UP001154322"/>
    </source>
</evidence>
<sequence length="59" mass="7403">MVRWEAAYKQVYEENKMRREEELERFFMLFNIFCHEVRHVSPDLFEAVLELEELMNETF</sequence>
<name>A0ABM9G297_9BACL</name>
<proteinExistence type="predicted"/>
<gene>
    <name evidence="1" type="ORF">WJ0W_002952</name>
    <name evidence="2" type="ORF">WJ0W_007024</name>
</gene>
<protein>
    <submittedName>
        <fullName evidence="1">Asparaginase</fullName>
    </submittedName>
</protein>
<reference evidence="1" key="1">
    <citation type="submission" date="2022-06" db="EMBL/GenBank/DDBJ databases">
        <authorList>
            <person name="Dietemann V."/>
            <person name="Ory F."/>
            <person name="Dainat B."/>
            <person name="Oberhansli S."/>
        </authorList>
    </citation>
    <scope>NUCLEOTIDE SEQUENCE</scope>
    <source>
        <strain evidence="1">Ena-SAMPLE-TAB-26-04-2022-14:26:32:270-5432</strain>
    </source>
</reference>
<dbReference type="EMBL" id="CALYLO010000004">
    <property type="protein sequence ID" value="CAH8245717.1"/>
    <property type="molecule type" value="Genomic_DNA"/>
</dbReference>
<organism evidence="1 3">
    <name type="scientific">Paenibacillus melissococcoides</name>
    <dbReference type="NCBI Taxonomy" id="2912268"/>
    <lineage>
        <taxon>Bacteria</taxon>
        <taxon>Bacillati</taxon>
        <taxon>Bacillota</taxon>
        <taxon>Bacilli</taxon>
        <taxon>Bacillales</taxon>
        <taxon>Paenibacillaceae</taxon>
        <taxon>Paenibacillus</taxon>
    </lineage>
</organism>
<evidence type="ECO:0000313" key="2">
    <source>
        <dbReference type="EMBL" id="CAH8249840.1"/>
    </source>
</evidence>
<dbReference type="RefSeq" id="WP_213430543.1">
    <property type="nucleotide sequence ID" value="NZ_AP031286.1"/>
</dbReference>
<comment type="caution">
    <text evidence="1">The sequence shown here is derived from an EMBL/GenBank/DDBJ whole genome shotgun (WGS) entry which is preliminary data.</text>
</comment>
<evidence type="ECO:0000313" key="1">
    <source>
        <dbReference type="EMBL" id="CAH8245717.1"/>
    </source>
</evidence>